<evidence type="ECO:0000256" key="1">
    <source>
        <dbReference type="ARBA" id="ARBA00004651"/>
    </source>
</evidence>
<comment type="subcellular location">
    <subcellularLocation>
        <location evidence="1">Cell membrane</location>
        <topology evidence="1">Multi-pass membrane protein</topology>
    </subcellularLocation>
</comment>
<evidence type="ECO:0000256" key="7">
    <source>
        <dbReference type="SAM" id="Phobius"/>
    </source>
</evidence>
<evidence type="ECO:0000256" key="6">
    <source>
        <dbReference type="SAM" id="MobiDB-lite"/>
    </source>
</evidence>
<feature type="transmembrane region" description="Helical" evidence="7">
    <location>
        <begin position="173"/>
        <end position="196"/>
    </location>
</feature>
<evidence type="ECO:0000256" key="2">
    <source>
        <dbReference type="ARBA" id="ARBA00022475"/>
    </source>
</evidence>
<feature type="compositionally biased region" description="Low complexity" evidence="6">
    <location>
        <begin position="1"/>
        <end position="14"/>
    </location>
</feature>
<evidence type="ECO:0000256" key="4">
    <source>
        <dbReference type="ARBA" id="ARBA00022989"/>
    </source>
</evidence>
<feature type="region of interest" description="Disordered" evidence="6">
    <location>
        <begin position="1"/>
        <end position="22"/>
    </location>
</feature>
<keyword evidence="5 7" id="KW-0472">Membrane</keyword>
<reference evidence="8 9" key="1">
    <citation type="submission" date="2017-04" db="EMBL/GenBank/DDBJ databases">
        <title>The new phylogeny of genus Mycobacterium.</title>
        <authorList>
            <person name="Tortoli E."/>
            <person name="Trovato A."/>
            <person name="Cirillo D.M."/>
        </authorList>
    </citation>
    <scope>NUCLEOTIDE SEQUENCE [LARGE SCALE GENOMIC DNA]</scope>
    <source>
        <strain evidence="8 9">KCTC 19819</strain>
    </source>
</reference>
<dbReference type="AlphaFoldDB" id="A0A7I7SGW8"/>
<feature type="transmembrane region" description="Helical" evidence="7">
    <location>
        <begin position="69"/>
        <end position="94"/>
    </location>
</feature>
<keyword evidence="3 7" id="KW-0812">Transmembrane</keyword>
<dbReference type="OrthoDB" id="9793824at2"/>
<dbReference type="RefSeq" id="WP_085304005.1">
    <property type="nucleotide sequence ID" value="NZ_AP022594.1"/>
</dbReference>
<sequence>MSTTGTAEITTTAAVDLDSGAPEPTGTPIAAVAPWSARATAFAVDALVGLGVAGCAALAWLTTPGPGPWWWIWLGVLGVSVLAVSGQRVLVAAVTGWTLGRRLVGVRVTGPGGAPVGPGRLLARELAHLLDTLPLPVGWFWPLWDGDGRTVADLLTATRVHPVVPRPPAPRRAVLIVLAVASGLCVATAATSYLLVYRQENAVEQARAEISRAGPQLMVDLLSYSPDTLDEDFARAAGLTTPAYRDELDAAQQQARENPARHTYIVPNSAVLSASPQKASMLIYLRGEIGEPPAVWISTATAQVQFVRDAGRWLIDGATIFPNSRPEAPPPPDKDGP</sequence>
<gene>
    <name evidence="8" type="ORF">B8W67_11060</name>
</gene>
<feature type="transmembrane region" description="Helical" evidence="7">
    <location>
        <begin position="42"/>
        <end position="63"/>
    </location>
</feature>
<dbReference type="PANTHER" id="PTHR36115">
    <property type="entry name" value="PROLINE-RICH ANTIGEN HOMOLOG-RELATED"/>
    <property type="match status" value="1"/>
</dbReference>
<dbReference type="PANTHER" id="PTHR36115:SF6">
    <property type="entry name" value="PROLINE-RICH ANTIGEN HOMOLOG"/>
    <property type="match status" value="1"/>
</dbReference>
<keyword evidence="2" id="KW-1003">Cell membrane</keyword>
<evidence type="ECO:0000313" key="9">
    <source>
        <dbReference type="Proteomes" id="UP000193577"/>
    </source>
</evidence>
<accession>A0A7I7SGW8</accession>
<dbReference type="GO" id="GO:0005886">
    <property type="term" value="C:plasma membrane"/>
    <property type="evidence" value="ECO:0007669"/>
    <property type="project" value="UniProtKB-SubCell"/>
</dbReference>
<dbReference type="InterPro" id="IPR051791">
    <property type="entry name" value="Pra-immunoreactive"/>
</dbReference>
<dbReference type="EMBL" id="NCXO01000022">
    <property type="protein sequence ID" value="OSC33404.1"/>
    <property type="molecule type" value="Genomic_DNA"/>
</dbReference>
<proteinExistence type="predicted"/>
<name>A0A7I7SGW8_9MYCO</name>
<comment type="caution">
    <text evidence="8">The sequence shown here is derived from an EMBL/GenBank/DDBJ whole genome shotgun (WGS) entry which is preliminary data.</text>
</comment>
<organism evidence="8 9">
    <name type="scientific">Mycolicibacillus koreensis</name>
    <dbReference type="NCBI Taxonomy" id="1069220"/>
    <lineage>
        <taxon>Bacteria</taxon>
        <taxon>Bacillati</taxon>
        <taxon>Actinomycetota</taxon>
        <taxon>Actinomycetes</taxon>
        <taxon>Mycobacteriales</taxon>
        <taxon>Mycobacteriaceae</taxon>
        <taxon>Mycolicibacillus</taxon>
    </lineage>
</organism>
<keyword evidence="9" id="KW-1185">Reference proteome</keyword>
<keyword evidence="4 7" id="KW-1133">Transmembrane helix</keyword>
<protein>
    <submittedName>
        <fullName evidence="8">Uncharacterized protein</fullName>
    </submittedName>
</protein>
<evidence type="ECO:0000256" key="3">
    <source>
        <dbReference type="ARBA" id="ARBA00022692"/>
    </source>
</evidence>
<dbReference type="Pfam" id="PF06271">
    <property type="entry name" value="RDD"/>
    <property type="match status" value="1"/>
</dbReference>
<dbReference type="InterPro" id="IPR010432">
    <property type="entry name" value="RDD"/>
</dbReference>
<evidence type="ECO:0000313" key="8">
    <source>
        <dbReference type="EMBL" id="OSC33404.1"/>
    </source>
</evidence>
<dbReference type="Proteomes" id="UP000193577">
    <property type="component" value="Unassembled WGS sequence"/>
</dbReference>
<evidence type="ECO:0000256" key="5">
    <source>
        <dbReference type="ARBA" id="ARBA00023136"/>
    </source>
</evidence>